<proteinExistence type="predicted"/>
<protein>
    <recommendedName>
        <fullName evidence="1">Novel STAND NTPase 1 domain-containing protein</fullName>
    </recommendedName>
</protein>
<dbReference type="InterPro" id="IPR027417">
    <property type="entry name" value="P-loop_NTPase"/>
</dbReference>
<dbReference type="InterPro" id="IPR036537">
    <property type="entry name" value="Adaptor_Cbl_N_dom_sf"/>
</dbReference>
<evidence type="ECO:0000313" key="2">
    <source>
        <dbReference type="EMBL" id="KAJ7333994.1"/>
    </source>
</evidence>
<dbReference type="Pfam" id="PF20703">
    <property type="entry name" value="nSTAND1"/>
    <property type="match status" value="1"/>
</dbReference>
<dbReference type="SUPFAM" id="SSF48452">
    <property type="entry name" value="TPR-like"/>
    <property type="match status" value="1"/>
</dbReference>
<dbReference type="AlphaFoldDB" id="A0AAD6ZQ03"/>
<dbReference type="InterPro" id="IPR059179">
    <property type="entry name" value="MLKL-like_MCAfunc"/>
</dbReference>
<reference evidence="2" key="1">
    <citation type="submission" date="2023-03" db="EMBL/GenBank/DDBJ databases">
        <title>Massive genome expansion in bonnet fungi (Mycena s.s.) driven by repeated elements and novel gene families across ecological guilds.</title>
        <authorList>
            <consortium name="Lawrence Berkeley National Laboratory"/>
            <person name="Harder C.B."/>
            <person name="Miyauchi S."/>
            <person name="Viragh M."/>
            <person name="Kuo A."/>
            <person name="Thoen E."/>
            <person name="Andreopoulos B."/>
            <person name="Lu D."/>
            <person name="Skrede I."/>
            <person name="Drula E."/>
            <person name="Henrissat B."/>
            <person name="Morin E."/>
            <person name="Kohler A."/>
            <person name="Barry K."/>
            <person name="LaButti K."/>
            <person name="Morin E."/>
            <person name="Salamov A."/>
            <person name="Lipzen A."/>
            <person name="Mereny Z."/>
            <person name="Hegedus B."/>
            <person name="Baldrian P."/>
            <person name="Stursova M."/>
            <person name="Weitz H."/>
            <person name="Taylor A."/>
            <person name="Grigoriev I.V."/>
            <person name="Nagy L.G."/>
            <person name="Martin F."/>
            <person name="Kauserud H."/>
        </authorList>
    </citation>
    <scope>NUCLEOTIDE SEQUENCE</scope>
    <source>
        <strain evidence="2">CBHHK002</strain>
    </source>
</reference>
<dbReference type="EMBL" id="JARIHO010000033">
    <property type="protein sequence ID" value="KAJ7333994.1"/>
    <property type="molecule type" value="Genomic_DNA"/>
</dbReference>
<dbReference type="SUPFAM" id="SSF52540">
    <property type="entry name" value="P-loop containing nucleoside triphosphate hydrolases"/>
    <property type="match status" value="1"/>
</dbReference>
<dbReference type="GO" id="GO:0007166">
    <property type="term" value="P:cell surface receptor signaling pathway"/>
    <property type="evidence" value="ECO:0007669"/>
    <property type="project" value="InterPro"/>
</dbReference>
<sequence length="709" mass="78427">MPFKMTSIPTISGARLKNTVACLGISISLLNDLHDAFATPFIPAIVNTVLSLVLRVQNVTRNKDECVKLTESIYGLIYASVNLHLNLEAPGSLPPAMMHHIGKFTETLHKIHTYVEAQQGGSQIKHFFRQSEMTTLLGECRAGLKEALNDFQIQTGFTVLANATASERSSLMYPRRNESQESSGSFSMLPSQPKIFHGRESELQSILELLHQNSARIAILGAGGMGKTSLAKAALYHPDVIRKYDLRFFVACDSAGNSVESAALICDYVGPEPAKDLRKPVVQLFATKRSCILGLDNLETPWETRDSRGGVEEFLSLLTDLPHLHLLITMRARLRKPSSTSPMILTIQRMLSKSSASDNLPLAVNLIAHLVDYEGCSNVLARWELEKTFILSGGYDWKSSLDAYGAGRIHAREAQRLAALAANIYEEANSFGSEALCSTALGDYKSSILRLQRAKDLMELCGMSAASDSILSSRAEVHLLKSEYAEARSIHVQLIDNTPQNNTYSHGFALIGAYGDVLPNLDRATAIFRPTHQCLKSSWNQDQKVVTYCLERLADISQWSKEDSDWVFACTVMYLVHAHRLKQKLHLQKALQSLGEMFIVTEDDETAHNLFAVALEGFTAMDVHRSRAHCLLAEKRGNSAMAAGLWREAQPLFEKSSQGRDVERVQSRLTLIGRPLVNAGEVDTWNCVDGNLLVDAQYITAQTLNSFSI</sequence>
<dbReference type="CDD" id="cd21037">
    <property type="entry name" value="MLKL_NTD"/>
    <property type="match status" value="1"/>
</dbReference>
<evidence type="ECO:0000259" key="1">
    <source>
        <dbReference type="Pfam" id="PF20703"/>
    </source>
</evidence>
<dbReference type="InterPro" id="IPR049052">
    <property type="entry name" value="nSTAND1"/>
</dbReference>
<organism evidence="2 3">
    <name type="scientific">Mycena albidolilacea</name>
    <dbReference type="NCBI Taxonomy" id="1033008"/>
    <lineage>
        <taxon>Eukaryota</taxon>
        <taxon>Fungi</taxon>
        <taxon>Dikarya</taxon>
        <taxon>Basidiomycota</taxon>
        <taxon>Agaricomycotina</taxon>
        <taxon>Agaricomycetes</taxon>
        <taxon>Agaricomycetidae</taxon>
        <taxon>Agaricales</taxon>
        <taxon>Marasmiineae</taxon>
        <taxon>Mycenaceae</taxon>
        <taxon>Mycena</taxon>
    </lineage>
</organism>
<dbReference type="Gene3D" id="3.40.50.300">
    <property type="entry name" value="P-loop containing nucleotide triphosphate hydrolases"/>
    <property type="match status" value="1"/>
</dbReference>
<feature type="domain" description="Novel STAND NTPase 1" evidence="1">
    <location>
        <begin position="191"/>
        <end position="334"/>
    </location>
</feature>
<name>A0AAD6ZQ03_9AGAR</name>
<gene>
    <name evidence="2" type="ORF">DFH08DRAFT_1083482</name>
</gene>
<evidence type="ECO:0000313" key="3">
    <source>
        <dbReference type="Proteomes" id="UP001218218"/>
    </source>
</evidence>
<dbReference type="Gene3D" id="1.20.930.20">
    <property type="entry name" value="Adaptor protein Cbl, N-terminal domain"/>
    <property type="match status" value="1"/>
</dbReference>
<accession>A0AAD6ZQ03</accession>
<dbReference type="PANTHER" id="PTHR47691:SF3">
    <property type="entry name" value="HTH-TYPE TRANSCRIPTIONAL REGULATOR RV0890C-RELATED"/>
    <property type="match status" value="1"/>
</dbReference>
<dbReference type="InterPro" id="IPR011990">
    <property type="entry name" value="TPR-like_helical_dom_sf"/>
</dbReference>
<keyword evidence="3" id="KW-1185">Reference proteome</keyword>
<dbReference type="Proteomes" id="UP001218218">
    <property type="component" value="Unassembled WGS sequence"/>
</dbReference>
<comment type="caution">
    <text evidence="2">The sequence shown here is derived from an EMBL/GenBank/DDBJ whole genome shotgun (WGS) entry which is preliminary data.</text>
</comment>
<dbReference type="PANTHER" id="PTHR47691">
    <property type="entry name" value="REGULATOR-RELATED"/>
    <property type="match status" value="1"/>
</dbReference>